<dbReference type="PANTHER" id="PTHR30273:SF2">
    <property type="entry name" value="PROTEIN FECR"/>
    <property type="match status" value="1"/>
</dbReference>
<organism evidence="4 5">
    <name type="scientific">Flagellimonas marinaquae</name>
    <dbReference type="NCBI Taxonomy" id="254955"/>
    <lineage>
        <taxon>Bacteria</taxon>
        <taxon>Pseudomonadati</taxon>
        <taxon>Bacteroidota</taxon>
        <taxon>Flavobacteriia</taxon>
        <taxon>Flavobacteriales</taxon>
        <taxon>Flavobacteriaceae</taxon>
        <taxon>Flagellimonas</taxon>
    </lineage>
</organism>
<sequence>MKIKDFLTNEYFIVWMLSKDADGAAYWEDYIKRNPADKEAFYQAQFEFNKVHFKKEKLSEVEKQELFSKIINQYVPDQGKSRSFLRKKMLYPVAAGLAILFSIGVYLQLTATDSKKVEPIIGRVGETKEIQLITGEQEYVFKGNTVLKVDGSDIRDKEGGTFQAEEGTTYNTLVVPYGRQSELTLSDGSHLWLNSGSTLRFPTKFSGIHRTIYLEGEIYIDVVEDKKRPFTVETSQFNVDVYGTSFNVNAYGDSFDGKDRVVLVEGSVAVETKEGNRAKLSPNEALLIEGESLSKQNVDVSRYVSWKEGYLSFDQTPMKEVLMELSRYYNLSFSKESNMDSDQTCTGKIYLSTDVSNVLETLSAMVDSSFKIEENNN</sequence>
<keyword evidence="1" id="KW-0472">Membrane</keyword>
<feature type="transmembrane region" description="Helical" evidence="1">
    <location>
        <begin position="89"/>
        <end position="109"/>
    </location>
</feature>
<dbReference type="InterPro" id="IPR032508">
    <property type="entry name" value="FecR_C"/>
</dbReference>
<reference evidence="4 5" key="1">
    <citation type="submission" date="2023-01" db="EMBL/GenBank/DDBJ databases">
        <title>Complete genome sequence of Muricauda aquimarina strain IFOP_LL357.</title>
        <authorList>
            <person name="Gajardo G."/>
            <person name="Ueki S."/>
            <person name="Maruyama F."/>
        </authorList>
    </citation>
    <scope>NUCLEOTIDE SEQUENCE [LARGE SCALE GENOMIC DNA]</scope>
    <source>
        <strain evidence="4 5">IFOP_LL357</strain>
    </source>
</reference>
<evidence type="ECO:0000313" key="5">
    <source>
        <dbReference type="Proteomes" id="UP001330184"/>
    </source>
</evidence>
<dbReference type="Pfam" id="PF16344">
    <property type="entry name" value="FecR_C"/>
    <property type="match status" value="1"/>
</dbReference>
<dbReference type="Gene3D" id="3.55.50.30">
    <property type="match status" value="1"/>
</dbReference>
<dbReference type="EMBL" id="AP027268">
    <property type="protein sequence ID" value="BDW91848.1"/>
    <property type="molecule type" value="Genomic_DNA"/>
</dbReference>
<evidence type="ECO:0000313" key="4">
    <source>
        <dbReference type="EMBL" id="BDW91848.1"/>
    </source>
</evidence>
<dbReference type="GO" id="GO:0016989">
    <property type="term" value="F:sigma factor antagonist activity"/>
    <property type="evidence" value="ECO:0007669"/>
    <property type="project" value="TreeGrafter"/>
</dbReference>
<dbReference type="Gene3D" id="2.60.120.1440">
    <property type="match status" value="1"/>
</dbReference>
<name>A0AA48KMH1_9FLAO</name>
<feature type="domain" description="Protein FecR C-terminal" evidence="3">
    <location>
        <begin position="310"/>
        <end position="376"/>
    </location>
</feature>
<feature type="domain" description="FecR protein" evidence="2">
    <location>
        <begin position="174"/>
        <end position="268"/>
    </location>
</feature>
<keyword evidence="5" id="KW-1185">Reference proteome</keyword>
<evidence type="ECO:0000256" key="1">
    <source>
        <dbReference type="SAM" id="Phobius"/>
    </source>
</evidence>
<dbReference type="InterPro" id="IPR012373">
    <property type="entry name" value="Ferrdict_sens_TM"/>
</dbReference>
<keyword evidence="1" id="KW-0812">Transmembrane</keyword>
<accession>A0AA48KMH1</accession>
<dbReference type="AlphaFoldDB" id="A0AA48KMH1"/>
<gene>
    <name evidence="4" type="ORF">MACH07_06800</name>
</gene>
<dbReference type="InterPro" id="IPR006860">
    <property type="entry name" value="FecR"/>
</dbReference>
<keyword evidence="1" id="KW-1133">Transmembrane helix</keyword>
<protein>
    <submittedName>
        <fullName evidence="4">Anti-sigma factor</fullName>
    </submittedName>
</protein>
<evidence type="ECO:0000259" key="3">
    <source>
        <dbReference type="Pfam" id="PF16344"/>
    </source>
</evidence>
<dbReference type="Proteomes" id="UP001330184">
    <property type="component" value="Chromosome"/>
</dbReference>
<dbReference type="RefSeq" id="WP_338196633.1">
    <property type="nucleotide sequence ID" value="NZ_AP027268.1"/>
</dbReference>
<dbReference type="PANTHER" id="PTHR30273">
    <property type="entry name" value="PERIPLASMIC SIGNAL SENSOR AND SIGMA FACTOR ACTIVATOR FECR-RELATED"/>
    <property type="match status" value="1"/>
</dbReference>
<evidence type="ECO:0000259" key="2">
    <source>
        <dbReference type="Pfam" id="PF04773"/>
    </source>
</evidence>
<dbReference type="Pfam" id="PF04773">
    <property type="entry name" value="FecR"/>
    <property type="match status" value="1"/>
</dbReference>
<proteinExistence type="predicted"/>